<feature type="region of interest" description="Disordered" evidence="1">
    <location>
        <begin position="219"/>
        <end position="283"/>
    </location>
</feature>
<dbReference type="EMBL" id="LT838272">
    <property type="protein sequence ID" value="SMB97645.1"/>
    <property type="molecule type" value="Genomic_DNA"/>
</dbReference>
<gene>
    <name evidence="2" type="ORF">SAMN00808754_1904</name>
</gene>
<feature type="compositionally biased region" description="Basic and acidic residues" evidence="1">
    <location>
        <begin position="260"/>
        <end position="276"/>
    </location>
</feature>
<reference evidence="2 3" key="1">
    <citation type="submission" date="2017-04" db="EMBL/GenBank/DDBJ databases">
        <authorList>
            <person name="Afonso C.L."/>
            <person name="Miller P.J."/>
            <person name="Scott M.A."/>
            <person name="Spackman E."/>
            <person name="Goraichik I."/>
            <person name="Dimitrov K.M."/>
            <person name="Suarez D.L."/>
            <person name="Swayne D.E."/>
        </authorList>
    </citation>
    <scope>NUCLEOTIDE SEQUENCE [LARGE SCALE GENOMIC DNA]</scope>
    <source>
        <strain evidence="2 3">ToBE</strain>
    </source>
</reference>
<evidence type="ECO:0000313" key="2">
    <source>
        <dbReference type="EMBL" id="SMB97645.1"/>
    </source>
</evidence>
<name>A0A1W1VW98_9FIRM</name>
<evidence type="ECO:0000256" key="1">
    <source>
        <dbReference type="SAM" id="MobiDB-lite"/>
    </source>
</evidence>
<dbReference type="RefSeq" id="WP_157109903.1">
    <property type="nucleotide sequence ID" value="NZ_LT838272.1"/>
</dbReference>
<keyword evidence="3" id="KW-1185">Reference proteome</keyword>
<dbReference type="AlphaFoldDB" id="A0A1W1VW98"/>
<proteinExistence type="predicted"/>
<dbReference type="OrthoDB" id="1721562at2"/>
<evidence type="ECO:0000313" key="3">
    <source>
        <dbReference type="Proteomes" id="UP000192569"/>
    </source>
</evidence>
<organism evidence="2 3">
    <name type="scientific">Thermanaeromonas toyohensis ToBE</name>
    <dbReference type="NCBI Taxonomy" id="698762"/>
    <lineage>
        <taxon>Bacteria</taxon>
        <taxon>Bacillati</taxon>
        <taxon>Bacillota</taxon>
        <taxon>Clostridia</taxon>
        <taxon>Neomoorellales</taxon>
        <taxon>Neomoorellaceae</taxon>
        <taxon>Thermanaeromonas</taxon>
    </lineage>
</organism>
<feature type="compositionally biased region" description="Basic and acidic residues" evidence="1">
    <location>
        <begin position="219"/>
        <end position="232"/>
    </location>
</feature>
<dbReference type="Proteomes" id="UP000192569">
    <property type="component" value="Chromosome I"/>
</dbReference>
<protein>
    <submittedName>
        <fullName evidence="2">Uncharacterized protein</fullName>
    </submittedName>
</protein>
<sequence length="356" mass="40250">MNMTIILRALGAPDPSLQGFLERLGVALDKRSFRVLGLPPKSSDGKLFRLWQANLLLIIADRSLDKTYLEPTLRFFHSFKKAEESLGIIAAIVQEMLLNRDRINYSLARKWEHIIRPTYFRLLQDSDVPAILLELHGSRILEVVGNGLENRIVEGITRYFKGLYQGAGDDSICSCSARREGVGQLLPSRKEEPTEVNQDINGMVENNQEAIVSLALETGERASPLERQKSQDFEEVQEEGQEYAAEMKSNEKEPQEEEVKEVSHNGEKQLDKETPRLELPLTEAKLKRRPRHWGSNPLAPPGDGPIYYFEPYSPAELPPSILSSNTFPALRVPDPLSSLKELALSLKRVTRNEKPK</sequence>
<accession>A0A1W1VW98</accession>